<dbReference type="EMBL" id="PVEO01000006">
    <property type="protein sequence ID" value="PQV47695.1"/>
    <property type="molecule type" value="Genomic_DNA"/>
</dbReference>
<keyword evidence="2" id="KW-0808">Transferase</keyword>
<dbReference type="InterPro" id="IPR001296">
    <property type="entry name" value="Glyco_trans_1"/>
</dbReference>
<dbReference type="PANTHER" id="PTHR12526">
    <property type="entry name" value="GLYCOSYLTRANSFERASE"/>
    <property type="match status" value="1"/>
</dbReference>
<dbReference type="Pfam" id="PF00534">
    <property type="entry name" value="Glycos_transf_1"/>
    <property type="match status" value="1"/>
</dbReference>
<dbReference type="CDD" id="cd03820">
    <property type="entry name" value="GT4_AmsD-like"/>
    <property type="match status" value="1"/>
</dbReference>
<name>A0A362WZU7_9FLAO</name>
<dbReference type="Proteomes" id="UP000251545">
    <property type="component" value="Unassembled WGS sequence"/>
</dbReference>
<dbReference type="AlphaFoldDB" id="A0A362WZU7"/>
<gene>
    <name evidence="2" type="ORF">CLV33_10614</name>
</gene>
<dbReference type="Gene3D" id="3.40.50.2000">
    <property type="entry name" value="Glycogen Phosphorylase B"/>
    <property type="match status" value="2"/>
</dbReference>
<accession>A0A362WZU7</accession>
<feature type="domain" description="Glycosyl transferase family 1" evidence="1">
    <location>
        <begin position="185"/>
        <end position="340"/>
    </location>
</feature>
<organism evidence="2 3">
    <name type="scientific">Jejuia pallidilutea</name>
    <dbReference type="NCBI Taxonomy" id="504487"/>
    <lineage>
        <taxon>Bacteria</taxon>
        <taxon>Pseudomonadati</taxon>
        <taxon>Bacteroidota</taxon>
        <taxon>Flavobacteriia</taxon>
        <taxon>Flavobacteriales</taxon>
        <taxon>Flavobacteriaceae</taxon>
        <taxon>Jejuia</taxon>
    </lineage>
</organism>
<reference evidence="2 3" key="1">
    <citation type="submission" date="2018-02" db="EMBL/GenBank/DDBJ databases">
        <title>Genomic Encyclopedia of Archaeal and Bacterial Type Strains, Phase II (KMG-II): from individual species to whole genera.</title>
        <authorList>
            <person name="Goeker M."/>
        </authorList>
    </citation>
    <scope>NUCLEOTIDE SEQUENCE [LARGE SCALE GENOMIC DNA]</scope>
    <source>
        <strain evidence="2 3">DSM 21165</strain>
    </source>
</reference>
<evidence type="ECO:0000313" key="3">
    <source>
        <dbReference type="Proteomes" id="UP000251545"/>
    </source>
</evidence>
<sequence>MKKKIGFVIPSLGPGGAERVVVSLANKLICKYNIHLILLYKESNILYNVDERIIIHNCSEYLLKSTNLYQAFKNNYKTYNVISSYTKNNKIDCLIGFTTTSNILTVLSAKSNKIPCIISDRSNPYVNQLNWFWKTIRYLTYPLCNYLVVQTQLSKQFYAFIKKDKLKVLPNPLSKDLTEKRDSYVKKENIILYVARLDENKSQDTLLKAFSKLNLTDWKLVLVGDGNKRTEYEALAKKLNIYDRVIFTGRINNPDYYYNRAKIFAFTSKSEGFPNALIEALYFGLPCVSTNCPSGPSELIDEGRNGYLVPVDDFDLLHKKLNLLINDEKLRYNFSKYAKEKSKQYHVDEVSKKWEFLIKDLI</sequence>
<dbReference type="SUPFAM" id="SSF53756">
    <property type="entry name" value="UDP-Glycosyltransferase/glycogen phosphorylase"/>
    <property type="match status" value="1"/>
</dbReference>
<comment type="caution">
    <text evidence="2">The sequence shown here is derived from an EMBL/GenBank/DDBJ whole genome shotgun (WGS) entry which is preliminary data.</text>
</comment>
<proteinExistence type="predicted"/>
<dbReference type="GO" id="GO:0016757">
    <property type="term" value="F:glycosyltransferase activity"/>
    <property type="evidence" value="ECO:0007669"/>
    <property type="project" value="InterPro"/>
</dbReference>
<dbReference type="PANTHER" id="PTHR12526:SF630">
    <property type="entry name" value="GLYCOSYLTRANSFERASE"/>
    <property type="match status" value="1"/>
</dbReference>
<protein>
    <submittedName>
        <fullName evidence="2">GalNAc-alpha-(1-&gt;4)-GalNAc-alpha-(1-&gt;3)-diNAcBac-PP-undecaprenol alpha-1,4-N-acetyl-D-galactosaminyltransferase</fullName>
    </submittedName>
</protein>
<evidence type="ECO:0000259" key="1">
    <source>
        <dbReference type="Pfam" id="PF00534"/>
    </source>
</evidence>
<evidence type="ECO:0000313" key="2">
    <source>
        <dbReference type="EMBL" id="PQV47695.1"/>
    </source>
</evidence>
<dbReference type="RefSeq" id="WP_105473924.1">
    <property type="nucleotide sequence ID" value="NZ_PVEO01000006.1"/>
</dbReference>